<gene>
    <name evidence="1" type="ORF">L2E82_38913</name>
</gene>
<reference evidence="2" key="1">
    <citation type="journal article" date="2022" name="Mol. Ecol. Resour.">
        <title>The genomes of chicory, endive, great burdock and yacon provide insights into Asteraceae palaeo-polyploidization history and plant inulin production.</title>
        <authorList>
            <person name="Fan W."/>
            <person name="Wang S."/>
            <person name="Wang H."/>
            <person name="Wang A."/>
            <person name="Jiang F."/>
            <person name="Liu H."/>
            <person name="Zhao H."/>
            <person name="Xu D."/>
            <person name="Zhang Y."/>
        </authorList>
    </citation>
    <scope>NUCLEOTIDE SEQUENCE [LARGE SCALE GENOMIC DNA]</scope>
    <source>
        <strain evidence="2">cv. Punajuju</strain>
    </source>
</reference>
<accession>A0ACB9AG03</accession>
<comment type="caution">
    <text evidence="1">The sequence shown here is derived from an EMBL/GenBank/DDBJ whole genome shotgun (WGS) entry which is preliminary data.</text>
</comment>
<evidence type="ECO:0000313" key="1">
    <source>
        <dbReference type="EMBL" id="KAI3709154.1"/>
    </source>
</evidence>
<dbReference type="EMBL" id="CM042015">
    <property type="protein sequence ID" value="KAI3709154.1"/>
    <property type="molecule type" value="Genomic_DNA"/>
</dbReference>
<dbReference type="Proteomes" id="UP001055811">
    <property type="component" value="Linkage Group LG07"/>
</dbReference>
<evidence type="ECO:0000313" key="2">
    <source>
        <dbReference type="Proteomes" id="UP001055811"/>
    </source>
</evidence>
<name>A0ACB9AG03_CICIN</name>
<proteinExistence type="predicted"/>
<sequence>MTLQANSSMAPSSPVDAKPSPWQSPVPYLFGGLAAMFVLLAFALLVVVYSYWKLSSSSDNGVGVEDGDVENGNGGGNSKAKNSIDYQLHPVAKEKYLVIMAGETKPTFLAAPVCGIVS</sequence>
<organism evidence="1 2">
    <name type="scientific">Cichorium intybus</name>
    <name type="common">Chicory</name>
    <dbReference type="NCBI Taxonomy" id="13427"/>
    <lineage>
        <taxon>Eukaryota</taxon>
        <taxon>Viridiplantae</taxon>
        <taxon>Streptophyta</taxon>
        <taxon>Embryophyta</taxon>
        <taxon>Tracheophyta</taxon>
        <taxon>Spermatophyta</taxon>
        <taxon>Magnoliopsida</taxon>
        <taxon>eudicotyledons</taxon>
        <taxon>Gunneridae</taxon>
        <taxon>Pentapetalae</taxon>
        <taxon>asterids</taxon>
        <taxon>campanulids</taxon>
        <taxon>Asterales</taxon>
        <taxon>Asteraceae</taxon>
        <taxon>Cichorioideae</taxon>
        <taxon>Cichorieae</taxon>
        <taxon>Cichoriinae</taxon>
        <taxon>Cichorium</taxon>
    </lineage>
</organism>
<reference evidence="1 2" key="2">
    <citation type="journal article" date="2022" name="Mol. Ecol. Resour.">
        <title>The genomes of chicory, endive, great burdock and yacon provide insights into Asteraceae paleo-polyploidization history and plant inulin production.</title>
        <authorList>
            <person name="Fan W."/>
            <person name="Wang S."/>
            <person name="Wang H."/>
            <person name="Wang A."/>
            <person name="Jiang F."/>
            <person name="Liu H."/>
            <person name="Zhao H."/>
            <person name="Xu D."/>
            <person name="Zhang Y."/>
        </authorList>
    </citation>
    <scope>NUCLEOTIDE SEQUENCE [LARGE SCALE GENOMIC DNA]</scope>
    <source>
        <strain evidence="2">cv. Punajuju</strain>
        <tissue evidence="1">Leaves</tissue>
    </source>
</reference>
<protein>
    <submittedName>
        <fullName evidence="1">Uncharacterized protein</fullName>
    </submittedName>
</protein>
<keyword evidence="2" id="KW-1185">Reference proteome</keyword>